<evidence type="ECO:0000256" key="7">
    <source>
        <dbReference type="ARBA" id="ARBA00023180"/>
    </source>
</evidence>
<dbReference type="InterPro" id="IPR045860">
    <property type="entry name" value="Snake_toxin-like_sf"/>
</dbReference>
<dbReference type="InterPro" id="IPR016054">
    <property type="entry name" value="LY6_UPA_recep-like"/>
</dbReference>
<feature type="domain" description="UPAR/Ly6" evidence="12">
    <location>
        <begin position="90"/>
        <end position="172"/>
    </location>
</feature>
<dbReference type="AlphaFoldDB" id="A0AAV2LCS7"/>
<organism evidence="13 14">
    <name type="scientific">Knipowitschia caucasica</name>
    <name type="common">Caucasian dwarf goby</name>
    <name type="synonym">Pomatoschistus caucasicus</name>
    <dbReference type="NCBI Taxonomy" id="637954"/>
    <lineage>
        <taxon>Eukaryota</taxon>
        <taxon>Metazoa</taxon>
        <taxon>Chordata</taxon>
        <taxon>Craniata</taxon>
        <taxon>Vertebrata</taxon>
        <taxon>Euteleostomi</taxon>
        <taxon>Actinopterygii</taxon>
        <taxon>Neopterygii</taxon>
        <taxon>Teleostei</taxon>
        <taxon>Neoteleostei</taxon>
        <taxon>Acanthomorphata</taxon>
        <taxon>Gobiaria</taxon>
        <taxon>Gobiiformes</taxon>
        <taxon>Gobioidei</taxon>
        <taxon>Gobiidae</taxon>
        <taxon>Gobiinae</taxon>
        <taxon>Knipowitschia</taxon>
    </lineage>
</organism>
<evidence type="ECO:0000256" key="11">
    <source>
        <dbReference type="ARBA" id="ARBA00031867"/>
    </source>
</evidence>
<dbReference type="Pfam" id="PF25152">
    <property type="entry name" value="CD59"/>
    <property type="match status" value="1"/>
</dbReference>
<keyword evidence="5" id="KW-0472">Membrane</keyword>
<dbReference type="GO" id="GO:0098552">
    <property type="term" value="C:side of membrane"/>
    <property type="evidence" value="ECO:0007669"/>
    <property type="project" value="UniProtKB-KW"/>
</dbReference>
<comment type="subcellular location">
    <subcellularLocation>
        <location evidence="1">Membrane</location>
        <topology evidence="1">Lipid-anchor</topology>
        <topology evidence="1">GPI-anchor</topology>
    </subcellularLocation>
</comment>
<evidence type="ECO:0000313" key="14">
    <source>
        <dbReference type="Proteomes" id="UP001497482"/>
    </source>
</evidence>
<protein>
    <recommendedName>
        <fullName evidence="10">MAC-inhibitory protein</fullName>
    </recommendedName>
    <alternativeName>
        <fullName evidence="11">Membrane attack complex inhibition factor</fullName>
    </alternativeName>
    <alternativeName>
        <fullName evidence="9">Protectin</fullName>
    </alternativeName>
</protein>
<proteinExistence type="predicted"/>
<evidence type="ECO:0000256" key="3">
    <source>
        <dbReference type="ARBA" id="ARBA00022622"/>
    </source>
</evidence>
<dbReference type="EMBL" id="OZ035844">
    <property type="protein sequence ID" value="CAL1597982.1"/>
    <property type="molecule type" value="Genomic_DNA"/>
</dbReference>
<dbReference type="SUPFAM" id="SSF57302">
    <property type="entry name" value="Snake toxin-like"/>
    <property type="match status" value="1"/>
</dbReference>
<dbReference type="SMART" id="SM00134">
    <property type="entry name" value="LU"/>
    <property type="match status" value="1"/>
</dbReference>
<keyword evidence="14" id="KW-1185">Reference proteome</keyword>
<gene>
    <name evidence="13" type="ORF">KC01_LOCUS26443</name>
</gene>
<reference evidence="13 14" key="1">
    <citation type="submission" date="2024-04" db="EMBL/GenBank/DDBJ databases">
        <authorList>
            <person name="Waldvogel A.-M."/>
            <person name="Schoenle A."/>
        </authorList>
    </citation>
    <scope>NUCLEOTIDE SEQUENCE [LARGE SCALE GENOMIC DNA]</scope>
</reference>
<evidence type="ECO:0000256" key="6">
    <source>
        <dbReference type="ARBA" id="ARBA00023157"/>
    </source>
</evidence>
<comment type="subunit">
    <text evidence="2">Interacts with T-cell surface antigen CD2.</text>
</comment>
<accession>A0AAV2LCS7</accession>
<evidence type="ECO:0000256" key="1">
    <source>
        <dbReference type="ARBA" id="ARBA00004589"/>
    </source>
</evidence>
<evidence type="ECO:0000259" key="12">
    <source>
        <dbReference type="SMART" id="SM00134"/>
    </source>
</evidence>
<evidence type="ECO:0000256" key="9">
    <source>
        <dbReference type="ARBA" id="ARBA00029920"/>
    </source>
</evidence>
<dbReference type="InterPro" id="IPR056949">
    <property type="entry name" value="CD59"/>
</dbReference>
<evidence type="ECO:0000256" key="4">
    <source>
        <dbReference type="ARBA" id="ARBA00022729"/>
    </source>
</evidence>
<keyword evidence="7" id="KW-0325">Glycoprotein</keyword>
<evidence type="ECO:0000256" key="10">
    <source>
        <dbReference type="ARBA" id="ARBA00031590"/>
    </source>
</evidence>
<sequence length="185" mass="20440">MTDQGAAQLGNTLRRERPTLYFEDEQLDEVVSFLFAVITETPRARQQNDWIDVVMNVLVPLTAVTTWMMKMKVPQVLVLLCAVLPLGTCIQCYSCQDYTASCSKTKVCSQDDACVTLKARGGDTFRSCVKYSECDFNSLSFVYAQIPSFTFSCCTSDLCNSAPSASASLLIGLLCTALAMWWTNA</sequence>
<keyword evidence="3" id="KW-0336">GPI-anchor</keyword>
<keyword evidence="8" id="KW-0449">Lipoprotein</keyword>
<dbReference type="Proteomes" id="UP001497482">
    <property type="component" value="Chromosome 22"/>
</dbReference>
<evidence type="ECO:0000313" key="13">
    <source>
        <dbReference type="EMBL" id="CAL1597982.1"/>
    </source>
</evidence>
<name>A0AAV2LCS7_KNICA</name>
<dbReference type="CDD" id="cd23554">
    <property type="entry name" value="TFP_LU_ECD_CD59"/>
    <property type="match status" value="1"/>
</dbReference>
<keyword evidence="6" id="KW-1015">Disulfide bond</keyword>
<dbReference type="Gene3D" id="2.10.60.10">
    <property type="entry name" value="CD59"/>
    <property type="match status" value="1"/>
</dbReference>
<keyword evidence="4" id="KW-0732">Signal</keyword>
<evidence type="ECO:0000256" key="5">
    <source>
        <dbReference type="ARBA" id="ARBA00023136"/>
    </source>
</evidence>
<evidence type="ECO:0000256" key="8">
    <source>
        <dbReference type="ARBA" id="ARBA00023288"/>
    </source>
</evidence>
<evidence type="ECO:0000256" key="2">
    <source>
        <dbReference type="ARBA" id="ARBA00011481"/>
    </source>
</evidence>